<feature type="compositionally biased region" description="Pro residues" evidence="1">
    <location>
        <begin position="83"/>
        <end position="96"/>
    </location>
</feature>
<reference evidence="2 3" key="1">
    <citation type="journal article" date="2019" name="Int. J. Syst. Evol. Microbiol.">
        <title>The Global Catalogue of Microorganisms (GCM) 10K type strain sequencing project: providing services to taxonomists for standard genome sequencing and annotation.</title>
        <authorList>
            <consortium name="The Broad Institute Genomics Platform"/>
            <consortium name="The Broad Institute Genome Sequencing Center for Infectious Disease"/>
            <person name="Wu L."/>
            <person name="Ma J."/>
        </authorList>
    </citation>
    <scope>NUCLEOTIDE SEQUENCE [LARGE SCALE GENOMIC DNA]</scope>
    <source>
        <strain evidence="2 3">JCM 12696</strain>
    </source>
</reference>
<evidence type="ECO:0000256" key="1">
    <source>
        <dbReference type="SAM" id="MobiDB-lite"/>
    </source>
</evidence>
<dbReference type="InterPro" id="IPR033457">
    <property type="entry name" value="DUF5133"/>
</dbReference>
<dbReference type="EMBL" id="BAAAKV010000020">
    <property type="protein sequence ID" value="GAA1168178.1"/>
    <property type="molecule type" value="Genomic_DNA"/>
</dbReference>
<dbReference type="Proteomes" id="UP001501371">
    <property type="component" value="Unassembled WGS sequence"/>
</dbReference>
<proteinExistence type="predicted"/>
<keyword evidence="3" id="KW-1185">Reference proteome</keyword>
<comment type="caution">
    <text evidence="2">The sequence shown here is derived from an EMBL/GenBank/DDBJ whole genome shotgun (WGS) entry which is preliminary data.</text>
</comment>
<organism evidence="2 3">
    <name type="scientific">Streptomyces hebeiensis</name>
    <dbReference type="NCBI Taxonomy" id="229486"/>
    <lineage>
        <taxon>Bacteria</taxon>
        <taxon>Bacillati</taxon>
        <taxon>Actinomycetota</taxon>
        <taxon>Actinomycetes</taxon>
        <taxon>Kitasatosporales</taxon>
        <taxon>Streptomycetaceae</taxon>
        <taxon>Streptomyces</taxon>
    </lineage>
</organism>
<name>A0ABN1UUS5_9ACTN</name>
<gene>
    <name evidence="2" type="ORF">GCM10009654_26670</name>
</gene>
<sequence length="115" mass="12882">MVHMLLPDRHLVDDLLGRYRSWERLVLADPLDEPTRRRFEDVAYTLCVLMGQRTAREAIWQAETYLRRTGPEPATSERTAPESPAPEPIAPEPNAPGPAASRGAEPVAPGVRDER</sequence>
<accession>A0ABN1UUS5</accession>
<protein>
    <recommendedName>
        <fullName evidence="4">DUF5133 domain-containing protein</fullName>
    </recommendedName>
</protein>
<feature type="region of interest" description="Disordered" evidence="1">
    <location>
        <begin position="66"/>
        <end position="115"/>
    </location>
</feature>
<evidence type="ECO:0000313" key="3">
    <source>
        <dbReference type="Proteomes" id="UP001501371"/>
    </source>
</evidence>
<evidence type="ECO:0008006" key="4">
    <source>
        <dbReference type="Google" id="ProtNLM"/>
    </source>
</evidence>
<evidence type="ECO:0000313" key="2">
    <source>
        <dbReference type="EMBL" id="GAA1168178.1"/>
    </source>
</evidence>
<dbReference type="Pfam" id="PF17196">
    <property type="entry name" value="DUF5133"/>
    <property type="match status" value="1"/>
</dbReference>